<dbReference type="InterPro" id="IPR008603">
    <property type="entry name" value="DCTN4"/>
</dbReference>
<evidence type="ECO:0000256" key="5">
    <source>
        <dbReference type="ARBA" id="ARBA00022490"/>
    </source>
</evidence>
<dbReference type="STRING" id="29172.A0A0D8XDJ6"/>
<protein>
    <recommendedName>
        <fullName evidence="13">Dynactin subunit 4</fullName>
    </recommendedName>
</protein>
<evidence type="ECO:0000256" key="1">
    <source>
        <dbReference type="ARBA" id="ARBA00004300"/>
    </source>
</evidence>
<keyword evidence="6" id="KW-1017">Isopeptide bond</keyword>
<evidence type="ECO:0000256" key="8">
    <source>
        <dbReference type="ARBA" id="ARBA00022843"/>
    </source>
</evidence>
<accession>A0A0D8XDJ6</accession>
<evidence type="ECO:0000256" key="13">
    <source>
        <dbReference type="ARBA" id="ARBA00034864"/>
    </source>
</evidence>
<reference evidence="15 16" key="1">
    <citation type="submission" date="2013-11" db="EMBL/GenBank/DDBJ databases">
        <title>Draft genome of the bovine lungworm Dictyocaulus viviparus.</title>
        <authorList>
            <person name="Mitreva M."/>
        </authorList>
    </citation>
    <scope>NUCLEOTIDE SEQUENCE [LARGE SCALE GENOMIC DNA]</scope>
    <source>
        <strain evidence="15 16">HannoverDv2000</strain>
    </source>
</reference>
<dbReference type="PANTHER" id="PTHR13034:SF2">
    <property type="entry name" value="DYNACTIN SUBUNIT 4"/>
    <property type="match status" value="1"/>
</dbReference>
<comment type="subunit">
    <text evidence="14">Subunit of dynactin, a multiprotein complex part of a tripartite complex with dynein and a adapter, such as BICDL1, BICD2 or HOOK3. The dynactin complex is built around ACTR1A/ACTB filament and consists of an actin-related filament composed of a shoulder domain, a pointed end and a barbed end. Its length is defined by its flexible shoulder domain. The soulder is composed of 2 DCTN1 subunits, 4 DCTN2 and 2 DCTN3. The 4 DCNT2 (via N-terminus) bind the ACTR1A filament and act as molecular rulers to determine the length. The pointed end is important for binding dynein-dynactin cargo adapters. Consists of 4 subunits: ACTR10, DCNT4, DCTN5 and DCTN6. The barbed end is composed of a CAPZA1:CAPZB heterodimers, which binds ACTR1A/ACTB filament and dynactin and stabilizes dynactin. Interacts with ATP7B, but not ATP7A, in a copper-dependent manner. Interacts with ANK2; this interaction is required for localization at costameres. Interacts with N4BP2L1.</text>
</comment>
<evidence type="ECO:0000313" key="15">
    <source>
        <dbReference type="EMBL" id="KJH41847.1"/>
    </source>
</evidence>
<keyword evidence="11" id="KW-0206">Cytoskeleton</keyword>
<evidence type="ECO:0000256" key="10">
    <source>
        <dbReference type="ARBA" id="ARBA00023054"/>
    </source>
</evidence>
<gene>
    <name evidence="15" type="ORF">DICVIV_12167</name>
</gene>
<dbReference type="Proteomes" id="UP000053766">
    <property type="component" value="Unassembled WGS sequence"/>
</dbReference>
<evidence type="ECO:0000256" key="9">
    <source>
        <dbReference type="ARBA" id="ARBA00022990"/>
    </source>
</evidence>
<dbReference type="EMBL" id="KN716748">
    <property type="protein sequence ID" value="KJH41847.1"/>
    <property type="molecule type" value="Genomic_DNA"/>
</dbReference>
<sequence>MYYRRSYNLGSVLTDRYGLQSIYQKRKKTFEKFVPSTPLHVATDEYFARNFVPEIRLSREPEIREGEIVSVLLTVANESNSKAEVVLMADNDCGIVQCITPTVELSLPSSDETADICDIENHKDAAHEGPGTVVFRRRHRAGIRMEVKCEAGSNSKSVLFLLVKYKNEQCFMHLSDEPEWKSVRVQIALTPCSQVICSY</sequence>
<evidence type="ECO:0000313" key="16">
    <source>
        <dbReference type="Proteomes" id="UP000053766"/>
    </source>
</evidence>
<dbReference type="PANTHER" id="PTHR13034">
    <property type="entry name" value="DYNACTIN P62 SUBUNIT"/>
    <property type="match status" value="1"/>
</dbReference>
<reference evidence="16" key="2">
    <citation type="journal article" date="2016" name="Sci. Rep.">
        <title>Dictyocaulus viviparus genome, variome and transcriptome elucidate lungworm biology and support future intervention.</title>
        <authorList>
            <person name="McNulty S.N."/>
            <person name="Strube C."/>
            <person name="Rosa B.A."/>
            <person name="Martin J.C."/>
            <person name="Tyagi R."/>
            <person name="Choi Y.J."/>
            <person name="Wang Q."/>
            <person name="Hallsworth Pepin K."/>
            <person name="Zhang X."/>
            <person name="Ozersky P."/>
            <person name="Wilson R.K."/>
            <person name="Sternberg P.W."/>
            <person name="Gasser R.B."/>
            <person name="Mitreva M."/>
        </authorList>
    </citation>
    <scope>NUCLEOTIDE SEQUENCE [LARGE SCALE GENOMIC DNA]</scope>
    <source>
        <strain evidence="16">HannoverDv2000</strain>
    </source>
</reference>
<dbReference type="GO" id="GO:0030016">
    <property type="term" value="C:myofibril"/>
    <property type="evidence" value="ECO:0007669"/>
    <property type="project" value="UniProtKB-SubCell"/>
</dbReference>
<evidence type="ECO:0000256" key="11">
    <source>
        <dbReference type="ARBA" id="ARBA00023212"/>
    </source>
</evidence>
<organism evidence="15 16">
    <name type="scientific">Dictyocaulus viviparus</name>
    <name type="common">Bovine lungworm</name>
    <dbReference type="NCBI Taxonomy" id="29172"/>
    <lineage>
        <taxon>Eukaryota</taxon>
        <taxon>Metazoa</taxon>
        <taxon>Ecdysozoa</taxon>
        <taxon>Nematoda</taxon>
        <taxon>Chromadorea</taxon>
        <taxon>Rhabditida</taxon>
        <taxon>Rhabditina</taxon>
        <taxon>Rhabditomorpha</taxon>
        <taxon>Strongyloidea</taxon>
        <taxon>Metastrongylidae</taxon>
        <taxon>Dictyocaulus</taxon>
    </lineage>
</organism>
<keyword evidence="10" id="KW-0175">Coiled coil</keyword>
<evidence type="ECO:0000256" key="3">
    <source>
        <dbReference type="ARBA" id="ARBA00004544"/>
    </source>
</evidence>
<evidence type="ECO:0000256" key="2">
    <source>
        <dbReference type="ARBA" id="ARBA00004529"/>
    </source>
</evidence>
<dbReference type="OrthoDB" id="283815at2759"/>
<dbReference type="GO" id="GO:0005938">
    <property type="term" value="C:cell cortex"/>
    <property type="evidence" value="ECO:0007669"/>
    <property type="project" value="UniProtKB-SubCell"/>
</dbReference>
<keyword evidence="16" id="KW-1185">Reference proteome</keyword>
<keyword evidence="7" id="KW-0597">Phosphoprotein</keyword>
<dbReference type="AlphaFoldDB" id="A0A0D8XDJ6"/>
<proteinExistence type="inferred from homology"/>
<comment type="similarity">
    <text evidence="12">Belongs to the dynactin subunit 4 family.</text>
</comment>
<evidence type="ECO:0000256" key="12">
    <source>
        <dbReference type="ARBA" id="ARBA00034776"/>
    </source>
</evidence>
<dbReference type="GO" id="GO:0005869">
    <property type="term" value="C:dynactin complex"/>
    <property type="evidence" value="ECO:0007669"/>
    <property type="project" value="InterPro"/>
</dbReference>
<keyword evidence="8" id="KW-0832">Ubl conjugation</keyword>
<keyword evidence="5" id="KW-0963">Cytoplasm</keyword>
<dbReference type="GO" id="GO:0005813">
    <property type="term" value="C:centrosome"/>
    <property type="evidence" value="ECO:0007669"/>
    <property type="project" value="UniProtKB-SubCell"/>
</dbReference>
<name>A0A0D8XDJ6_DICVI</name>
<dbReference type="GO" id="GO:0001725">
    <property type="term" value="C:stress fiber"/>
    <property type="evidence" value="ECO:0007669"/>
    <property type="project" value="UniProtKB-SubCell"/>
</dbReference>
<evidence type="ECO:0000256" key="7">
    <source>
        <dbReference type="ARBA" id="ARBA00022553"/>
    </source>
</evidence>
<evidence type="ECO:0000256" key="4">
    <source>
        <dbReference type="ARBA" id="ARBA00004657"/>
    </source>
</evidence>
<evidence type="ECO:0000256" key="14">
    <source>
        <dbReference type="ARBA" id="ARBA00093507"/>
    </source>
</evidence>
<comment type="subcellular location">
    <subcellularLocation>
        <location evidence="3">Cytoplasm</location>
        <location evidence="3">Cell cortex</location>
    </subcellularLocation>
    <subcellularLocation>
        <location evidence="1">Cytoplasm</location>
        <location evidence="1">Cytoskeleton</location>
        <location evidence="1">Microtubule organizing center</location>
        <location evidence="1">Centrosome</location>
    </subcellularLocation>
    <subcellularLocation>
        <location evidence="2">Cytoplasm</location>
        <location evidence="2">Cytoskeleton</location>
        <location evidence="2">Stress fiber</location>
    </subcellularLocation>
    <subcellularLocation>
        <location evidence="4">Cytoplasm</location>
        <location evidence="4">Myofibril</location>
    </subcellularLocation>
</comment>
<keyword evidence="9" id="KW-0007">Acetylation</keyword>
<evidence type="ECO:0000256" key="6">
    <source>
        <dbReference type="ARBA" id="ARBA00022499"/>
    </source>
</evidence>